<dbReference type="Proteomes" id="UP000284842">
    <property type="component" value="Unassembled WGS sequence"/>
</dbReference>
<evidence type="ECO:0000313" key="2">
    <source>
        <dbReference type="EMBL" id="PPR08225.1"/>
    </source>
</evidence>
<feature type="transmembrane region" description="Helical" evidence="1">
    <location>
        <begin position="138"/>
        <end position="163"/>
    </location>
</feature>
<keyword evidence="1" id="KW-0812">Transmembrane</keyword>
<gene>
    <name evidence="2" type="ORF">CVT24_001241</name>
</gene>
<keyword evidence="3" id="KW-1185">Reference proteome</keyword>
<organism evidence="2 3">
    <name type="scientific">Panaeolus cyanescens</name>
    <dbReference type="NCBI Taxonomy" id="181874"/>
    <lineage>
        <taxon>Eukaryota</taxon>
        <taxon>Fungi</taxon>
        <taxon>Dikarya</taxon>
        <taxon>Basidiomycota</taxon>
        <taxon>Agaricomycotina</taxon>
        <taxon>Agaricomycetes</taxon>
        <taxon>Agaricomycetidae</taxon>
        <taxon>Agaricales</taxon>
        <taxon>Agaricineae</taxon>
        <taxon>Galeropsidaceae</taxon>
        <taxon>Panaeolus</taxon>
    </lineage>
</organism>
<name>A0A409YYX1_9AGAR</name>
<dbReference type="InParanoid" id="A0A409YYX1"/>
<keyword evidence="1" id="KW-1133">Transmembrane helix</keyword>
<comment type="caution">
    <text evidence="2">The sequence shown here is derived from an EMBL/GenBank/DDBJ whole genome shotgun (WGS) entry which is preliminary data.</text>
</comment>
<protein>
    <submittedName>
        <fullName evidence="2">Uncharacterized protein</fullName>
    </submittedName>
</protein>
<keyword evidence="1" id="KW-0472">Membrane</keyword>
<evidence type="ECO:0000313" key="3">
    <source>
        <dbReference type="Proteomes" id="UP000284842"/>
    </source>
</evidence>
<proteinExistence type="predicted"/>
<dbReference type="AlphaFoldDB" id="A0A409YYX1"/>
<evidence type="ECO:0000256" key="1">
    <source>
        <dbReference type="SAM" id="Phobius"/>
    </source>
</evidence>
<accession>A0A409YYX1</accession>
<reference evidence="2 3" key="1">
    <citation type="journal article" date="2018" name="Evol. Lett.">
        <title>Horizontal gene cluster transfer increased hallucinogenic mushroom diversity.</title>
        <authorList>
            <person name="Reynolds H.T."/>
            <person name="Vijayakumar V."/>
            <person name="Gluck-Thaler E."/>
            <person name="Korotkin H.B."/>
            <person name="Matheny P.B."/>
            <person name="Slot J.C."/>
        </authorList>
    </citation>
    <scope>NUCLEOTIDE SEQUENCE [LARGE SCALE GENOMIC DNA]</scope>
    <source>
        <strain evidence="2 3">2629</strain>
    </source>
</reference>
<sequence>MAQINPERTTAAANMEANSFFPTPTLPANSHNIDNIIGLSYPAVPSTIHHKNLSLKCFRTDDFSATTPPPPLFIPSSTTTTAHDQDLSTEFPDAELITGTDILQTIVSTGFTTESSTINHALEPTTPSDAHGDGRPSIAVRVIGITLSITLFILLLWGLWALFKCHLKGTMEEQSQTVGIIRPFDHLPRRSHAGLESHFPYNSRFDPIERPRAQLNIPAHEIRAALRRYSTSSTDSSRTLVGSL</sequence>
<dbReference type="EMBL" id="NHTK01000069">
    <property type="protein sequence ID" value="PPR08225.1"/>
    <property type="molecule type" value="Genomic_DNA"/>
</dbReference>